<feature type="transmembrane region" description="Helical" evidence="8">
    <location>
        <begin position="80"/>
        <end position="99"/>
    </location>
</feature>
<dbReference type="InterPro" id="IPR036259">
    <property type="entry name" value="MFS_trans_sf"/>
</dbReference>
<evidence type="ECO:0000256" key="1">
    <source>
        <dbReference type="ARBA" id="ARBA00004141"/>
    </source>
</evidence>
<dbReference type="PROSITE" id="PS50850">
    <property type="entry name" value="MFS"/>
    <property type="match status" value="1"/>
</dbReference>
<comment type="subcellular location">
    <subcellularLocation>
        <location evidence="1">Membrane</location>
        <topology evidence="1">Multi-pass membrane protein</topology>
    </subcellularLocation>
</comment>
<dbReference type="GO" id="GO:0022857">
    <property type="term" value="F:transmembrane transporter activity"/>
    <property type="evidence" value="ECO:0007669"/>
    <property type="project" value="InterPro"/>
</dbReference>
<feature type="region of interest" description="Disordered" evidence="7">
    <location>
        <begin position="511"/>
        <end position="539"/>
    </location>
</feature>
<evidence type="ECO:0000259" key="9">
    <source>
        <dbReference type="PROSITE" id="PS50850"/>
    </source>
</evidence>
<dbReference type="InterPro" id="IPR011701">
    <property type="entry name" value="MFS"/>
</dbReference>
<feature type="transmembrane region" description="Helical" evidence="8">
    <location>
        <begin position="395"/>
        <end position="422"/>
    </location>
</feature>
<feature type="transmembrane region" description="Helical" evidence="8">
    <location>
        <begin position="168"/>
        <end position="192"/>
    </location>
</feature>
<evidence type="ECO:0000256" key="4">
    <source>
        <dbReference type="ARBA" id="ARBA00022989"/>
    </source>
</evidence>
<evidence type="ECO:0000256" key="3">
    <source>
        <dbReference type="ARBA" id="ARBA00022692"/>
    </source>
</evidence>
<feature type="transmembrane region" description="Helical" evidence="8">
    <location>
        <begin position="105"/>
        <end position="129"/>
    </location>
</feature>
<keyword evidence="4 8" id="KW-1133">Transmembrane helix</keyword>
<keyword evidence="3 8" id="KW-0812">Transmembrane</keyword>
<organism evidence="10 11">
    <name type="scientific">Novymonas esmeraldas</name>
    <dbReference type="NCBI Taxonomy" id="1808958"/>
    <lineage>
        <taxon>Eukaryota</taxon>
        <taxon>Discoba</taxon>
        <taxon>Euglenozoa</taxon>
        <taxon>Kinetoplastea</taxon>
        <taxon>Metakinetoplastina</taxon>
        <taxon>Trypanosomatida</taxon>
        <taxon>Trypanosomatidae</taxon>
        <taxon>Novymonas</taxon>
    </lineage>
</organism>
<keyword evidence="5 8" id="KW-0472">Membrane</keyword>
<feature type="transmembrane region" description="Helical" evidence="8">
    <location>
        <begin position="259"/>
        <end position="282"/>
    </location>
</feature>
<dbReference type="Proteomes" id="UP001430356">
    <property type="component" value="Unassembled WGS sequence"/>
</dbReference>
<dbReference type="AlphaFoldDB" id="A0AAW0EY57"/>
<evidence type="ECO:0000256" key="6">
    <source>
        <dbReference type="ARBA" id="ARBA00024338"/>
    </source>
</evidence>
<feature type="compositionally biased region" description="Basic and acidic residues" evidence="7">
    <location>
        <begin position="518"/>
        <end position="527"/>
    </location>
</feature>
<keyword evidence="2" id="KW-0813">Transport</keyword>
<dbReference type="SUPFAM" id="SSF103473">
    <property type="entry name" value="MFS general substrate transporter"/>
    <property type="match status" value="1"/>
</dbReference>
<feature type="transmembrane region" description="Helical" evidence="8">
    <location>
        <begin position="337"/>
        <end position="354"/>
    </location>
</feature>
<dbReference type="Pfam" id="PF07690">
    <property type="entry name" value="MFS_1"/>
    <property type="match status" value="1"/>
</dbReference>
<feature type="domain" description="Major facilitator superfamily (MFS) profile" evidence="9">
    <location>
        <begin position="37"/>
        <end position="491"/>
    </location>
</feature>
<evidence type="ECO:0000313" key="11">
    <source>
        <dbReference type="Proteomes" id="UP001430356"/>
    </source>
</evidence>
<evidence type="ECO:0000313" key="10">
    <source>
        <dbReference type="EMBL" id="KAK7199262.1"/>
    </source>
</evidence>
<feature type="transmembrane region" description="Helical" evidence="8">
    <location>
        <begin position="464"/>
        <end position="486"/>
    </location>
</feature>
<evidence type="ECO:0000256" key="7">
    <source>
        <dbReference type="SAM" id="MobiDB-lite"/>
    </source>
</evidence>
<feature type="transmembrane region" description="Helical" evidence="8">
    <location>
        <begin position="294"/>
        <end position="317"/>
    </location>
</feature>
<reference evidence="10 11" key="1">
    <citation type="journal article" date="2021" name="MBio">
        <title>A New Model Trypanosomatid, Novymonas esmeraldas: Genomic Perception of Its 'Candidatus Pandoraea novymonadis' Endosymbiont.</title>
        <authorList>
            <person name="Zakharova A."/>
            <person name="Saura A."/>
            <person name="Butenko A."/>
            <person name="Podesvova L."/>
            <person name="Warmusova S."/>
            <person name="Kostygov A.Y."/>
            <person name="Nenarokova A."/>
            <person name="Lukes J."/>
            <person name="Opperdoes F.R."/>
            <person name="Yurchenko V."/>
        </authorList>
    </citation>
    <scope>NUCLEOTIDE SEQUENCE [LARGE SCALE GENOMIC DNA]</scope>
    <source>
        <strain evidence="10 11">E262AT.01</strain>
    </source>
</reference>
<dbReference type="GO" id="GO:0016020">
    <property type="term" value="C:membrane"/>
    <property type="evidence" value="ECO:0007669"/>
    <property type="project" value="UniProtKB-SubCell"/>
</dbReference>
<gene>
    <name evidence="10" type="ORF">NESM_000897000</name>
</gene>
<name>A0AAW0EY57_9TRYP</name>
<evidence type="ECO:0000256" key="5">
    <source>
        <dbReference type="ARBA" id="ARBA00023136"/>
    </source>
</evidence>
<feature type="transmembrane region" description="Helical" evidence="8">
    <location>
        <begin position="204"/>
        <end position="223"/>
    </location>
</feature>
<accession>A0AAW0EY57</accession>
<dbReference type="PANTHER" id="PTHR23505">
    <property type="entry name" value="SPINSTER"/>
    <property type="match status" value="1"/>
</dbReference>
<dbReference type="PANTHER" id="PTHR23505:SF79">
    <property type="entry name" value="PROTEIN SPINSTER"/>
    <property type="match status" value="1"/>
</dbReference>
<dbReference type="EMBL" id="JAECZO010000262">
    <property type="protein sequence ID" value="KAK7199262.1"/>
    <property type="molecule type" value="Genomic_DNA"/>
</dbReference>
<dbReference type="InterPro" id="IPR020846">
    <property type="entry name" value="MFS_dom"/>
</dbReference>
<comment type="caution">
    <text evidence="10">The sequence shown here is derived from an EMBL/GenBank/DDBJ whole genome shotgun (WGS) entry which is preliminary data.</text>
</comment>
<evidence type="ECO:0000256" key="8">
    <source>
        <dbReference type="SAM" id="Phobius"/>
    </source>
</evidence>
<keyword evidence="11" id="KW-1185">Reference proteome</keyword>
<proteinExistence type="inferred from homology"/>
<feature type="transmembrane region" description="Helical" evidence="8">
    <location>
        <begin position="136"/>
        <end position="156"/>
    </location>
</feature>
<protein>
    <submittedName>
        <fullName evidence="10">Major facilitator superfamily protein (MFS)</fullName>
    </submittedName>
</protein>
<comment type="similarity">
    <text evidence="6">Belongs to the major facilitator superfamily. Spinster (TC 2.A.1.49) family.</text>
</comment>
<evidence type="ECO:0000256" key="2">
    <source>
        <dbReference type="ARBA" id="ARBA00022448"/>
    </source>
</evidence>
<dbReference type="Gene3D" id="1.20.1250.20">
    <property type="entry name" value="MFS general substrate transporter like domains"/>
    <property type="match status" value="2"/>
</dbReference>
<feature type="transmembrane region" description="Helical" evidence="8">
    <location>
        <begin position="361"/>
        <end position="383"/>
    </location>
</feature>
<dbReference type="InterPro" id="IPR044770">
    <property type="entry name" value="MFS_spinster-like"/>
</dbReference>
<sequence length="539" mass="56041">MGGSEQSSLDAAPMLSGASGDVVADTAPHSWVTPRVVLWAFSAVNLLLYFDRGATAGALSSIRIDPALTSSGLALSDARSGFLVSGFTIGYIFASPFFASRGSAWGSRAVILLGVALWCITCVGCALAFSYASLLLCRILVGVSEAAFVGFTVTIVDNIAPPAQRTSWIGVFYAMIPVGTAVGMGCGGALTSYPVILGLPPWRLVYLLEVVAALPVVVLVYSIPAAYHLAPAADAVGASPSTQLPFLAATGRVLGNAKYVLLVLGFSTYCFATGAVSTWGIPLLHEGPLQMSKAAAAGVMGLATTFSGVVGSLLGGLAVDHWGGSTGVAGAMQCQQFNILMILVAIPVGMVALLSTDATAFVVAFVVAVAALFAITAPFNASMLSAVPAELRPYAASYCVFIIHLLGDFPSPTLAGLVSDYLGRHCRGRQREECAAASPELRCTWVDDANGRGRCVCRVQLRDALMLVFAYLSVAPPCWAAVWWLLRQEKRAGDGVVFEAAAAAVLSGTEPPPTPICAHDERSDSHDAAPSLKGVHHRR</sequence>